<evidence type="ECO:0000313" key="11">
    <source>
        <dbReference type="EMBL" id="GMN30446.1"/>
    </source>
</evidence>
<accession>A0AA88CU81</accession>
<comment type="caution">
    <text evidence="11">The sequence shown here is derived from an EMBL/GenBank/DDBJ whole genome shotgun (WGS) entry which is preliminary data.</text>
</comment>
<evidence type="ECO:0000256" key="8">
    <source>
        <dbReference type="ARBA" id="ARBA00048045"/>
    </source>
</evidence>
<dbReference type="GO" id="GO:0052717">
    <property type="term" value="F:tRNA-specific adenosine-34 deaminase activity"/>
    <property type="evidence" value="ECO:0007669"/>
    <property type="project" value="UniProtKB-EC"/>
</dbReference>
<feature type="compositionally biased region" description="Basic and acidic residues" evidence="9">
    <location>
        <begin position="1024"/>
        <end position="1050"/>
    </location>
</feature>
<feature type="compositionally biased region" description="Basic and acidic residues" evidence="9">
    <location>
        <begin position="685"/>
        <end position="696"/>
    </location>
</feature>
<feature type="compositionally biased region" description="Basic and acidic residues" evidence="9">
    <location>
        <begin position="853"/>
        <end position="869"/>
    </location>
</feature>
<evidence type="ECO:0000256" key="3">
    <source>
        <dbReference type="ARBA" id="ARBA00012740"/>
    </source>
</evidence>
<dbReference type="Proteomes" id="UP001187192">
    <property type="component" value="Unassembled WGS sequence"/>
</dbReference>
<evidence type="ECO:0000259" key="10">
    <source>
        <dbReference type="PROSITE" id="PS51747"/>
    </source>
</evidence>
<keyword evidence="6" id="KW-0378">Hydrolase</keyword>
<feature type="compositionally biased region" description="Low complexity" evidence="9">
    <location>
        <begin position="931"/>
        <end position="942"/>
    </location>
</feature>
<feature type="region of interest" description="Disordered" evidence="9">
    <location>
        <begin position="927"/>
        <end position="970"/>
    </location>
</feature>
<feature type="region of interest" description="Disordered" evidence="9">
    <location>
        <begin position="467"/>
        <end position="506"/>
    </location>
</feature>
<sequence length="1527" mass="170361">MHIWKQELEATSQSNYFLLNLLQGTKQSTNLVVVGGKGGFCGETVGGEASGGVVGNGGVAGEWEREVCGCQGSGSGFRKGREELWRPWEFEFSSCVWIVGKQGEKNGSGSCCGHPGCPKPCSSPLVSTSLSQLYHQHFHSLITPRPDLFDRLIDLDSHGFSSITELHQTKPTSDFKVFLHSLSVSLFSQIKTVVMHNAYISSTIYALRTKGSHSFSFNDYSYLLNERFDRNPFRNSFPQCCCCCCSCRGFSTHKVPLNTCRLYGPRQSTLLQWPASRKLIGFYYHCSPNYGLDRDCCDRDLSLKERSFCGSSWRRSRGSSSRCCCCVVDKGDGGIYGSGRLDDAEAEVEALLSLLSEEVDEDYVSGGRRQNWSSSKRVEVKGKRSSGLSERERVKRRVNEVDICECGKKKDGGGRSVGVDSDRGYESVTIKSREEELRRRSRERGAISRGENWRLRKDDSSCSSYYSLSSSGDFDDETEVHDKHTLRAEESSSGFEDSGLKGEGRIDGQVVEKHEGPLDDILEHGEVSERKNTTIVDDVYWDRRKKSEKKQSDRLVGQEIQYGRELSQRHTRVLGIHGSSYEKTSSSHTEFNNEEDTSTLAVSLDKHTRKQYALNENQIVEASTSRRKFEEKEEIQEFHRDDVKRTSQSRISLGSREEKDEQQRKAVSYIAEEENMNRNSQQVRRFSEAQDFDTRKSSTLQNRSEIGVIGMEGYRENVSSSFQGRERSRHETSPEAIQPAYTRGKSQQATKISETHDVNIKRTSVIQSETNILDQVQNTNLISVSYPESIEPCSQTSQRPPQRVQSGRGSHDVTDINVVRSGETERVTDSQRTTETRVHQESEAISAGKLVGKTREEFTRRQIRPRNELEEASTSQEPSSLDSRARVHKDDAVEGLQRSSQTMLMPPPSQLLSKSLLHVTLVSGVESQKVSSTTLESGSSSSYADSRKQPPALQQESFERNKRAETHGEPLYLITPEDALGSADRLQQSSAHFVGEFVEKARHEVLTSEIQKVTEVSETTVASEDDKNRQGKLTEDASEDLELKEPDRGRSSGGSRTKGPSDEMWDVSGPSSFRYPKEEVAKGTTTAENAIVKRSGRSLWNIIADIVTLKWGSSPETPSSAGRSGRKILSYESAPSESWFSTHESEQSKDKHGRGKGLLSETMSDQLPVTKSSTPGQGTESDVLELTDQIGDLEPEPSSSTSMMQSRSTSKGISLSGEENLGWNEDEKSFRGSPSGMEIVESSSRLAARGESSTIISPISDTTNMKSGSVGQIEQYDPAKSTEELGGGQGTIGELKRRKLQRIKQVPKDRFEEWEEAYKLESEQRKIDEIFMREALIEAKKAADTWEVPVGAVLVQHGKIIARGYNLVEELRDSTAHAEMICIREASNQLRTWRLADTTLYVTLEPCPMCAGAILQARITSLVWGAPNKLLGADGSWIRLFPDGNGGNNSGASDIPAAPVHPFHPKMNIRRGVLASDCTEAMQQFFQLRRKKKEKQTEEAPSSRISSPHPSKLLKKMHDVFHVMFCL</sequence>
<dbReference type="GO" id="GO:0046872">
    <property type="term" value="F:metal ion binding"/>
    <property type="evidence" value="ECO:0007669"/>
    <property type="project" value="UniProtKB-KW"/>
</dbReference>
<dbReference type="InterPro" id="IPR002125">
    <property type="entry name" value="CMP_dCMP_dom"/>
</dbReference>
<organism evidence="11 12">
    <name type="scientific">Ficus carica</name>
    <name type="common">Common fig</name>
    <dbReference type="NCBI Taxonomy" id="3494"/>
    <lineage>
        <taxon>Eukaryota</taxon>
        <taxon>Viridiplantae</taxon>
        <taxon>Streptophyta</taxon>
        <taxon>Embryophyta</taxon>
        <taxon>Tracheophyta</taxon>
        <taxon>Spermatophyta</taxon>
        <taxon>Magnoliopsida</taxon>
        <taxon>eudicotyledons</taxon>
        <taxon>Gunneridae</taxon>
        <taxon>Pentapetalae</taxon>
        <taxon>rosids</taxon>
        <taxon>fabids</taxon>
        <taxon>Rosales</taxon>
        <taxon>Moraceae</taxon>
        <taxon>Ficeae</taxon>
        <taxon>Ficus</taxon>
    </lineage>
</organism>
<dbReference type="PROSITE" id="PS51747">
    <property type="entry name" value="CYT_DCMP_DEAMINASES_2"/>
    <property type="match status" value="1"/>
</dbReference>
<evidence type="ECO:0000313" key="12">
    <source>
        <dbReference type="Proteomes" id="UP001187192"/>
    </source>
</evidence>
<keyword evidence="7" id="KW-0862">Zinc</keyword>
<dbReference type="InterPro" id="IPR016193">
    <property type="entry name" value="Cytidine_deaminase-like"/>
</dbReference>
<feature type="compositionally biased region" description="Polar residues" evidence="9">
    <location>
        <begin position="1499"/>
        <end position="1509"/>
    </location>
</feature>
<feature type="compositionally biased region" description="Polar residues" evidence="9">
    <location>
        <begin position="872"/>
        <end position="882"/>
    </location>
</feature>
<dbReference type="HAMAP" id="MF_00972">
    <property type="entry name" value="tRNA_aden_deaminase"/>
    <property type="match status" value="1"/>
</dbReference>
<dbReference type="PANTHER" id="PTHR11079:SF179">
    <property type="entry name" value="TRNA(ADENINE(34)) DEAMINASE, CHLOROPLASTIC"/>
    <property type="match status" value="1"/>
</dbReference>
<dbReference type="FunFam" id="3.40.140.10:FF:000005">
    <property type="entry name" value="tRNA-specific adenosine deaminase"/>
    <property type="match status" value="1"/>
</dbReference>
<feature type="region of interest" description="Disordered" evidence="9">
    <location>
        <begin position="719"/>
        <end position="749"/>
    </location>
</feature>
<feature type="region of interest" description="Disordered" evidence="9">
    <location>
        <begin position="1133"/>
        <end position="1236"/>
    </location>
</feature>
<reference evidence="11" key="1">
    <citation type="submission" date="2023-07" db="EMBL/GenBank/DDBJ databases">
        <title>draft genome sequence of fig (Ficus carica).</title>
        <authorList>
            <person name="Takahashi T."/>
            <person name="Nishimura K."/>
        </authorList>
    </citation>
    <scope>NUCLEOTIDE SEQUENCE</scope>
</reference>
<dbReference type="InterPro" id="IPR028883">
    <property type="entry name" value="tRNA_aden_deaminase"/>
</dbReference>
<comment type="subunit">
    <text evidence="2">Homodimer.</text>
</comment>
<feature type="domain" description="CMP/dCMP-type deaminase" evidence="10">
    <location>
        <begin position="1326"/>
        <end position="1448"/>
    </location>
</feature>
<evidence type="ECO:0000256" key="9">
    <source>
        <dbReference type="SAM" id="MobiDB-lite"/>
    </source>
</evidence>
<feature type="compositionally biased region" description="Polar residues" evidence="9">
    <location>
        <begin position="792"/>
        <end position="808"/>
    </location>
</feature>
<dbReference type="EMBL" id="BTGU01000003">
    <property type="protein sequence ID" value="GMN30446.1"/>
    <property type="molecule type" value="Genomic_DNA"/>
</dbReference>
<dbReference type="Gene3D" id="3.40.140.10">
    <property type="entry name" value="Cytidine Deaminase, domain 2"/>
    <property type="match status" value="1"/>
</dbReference>
<comment type="cofactor">
    <cofactor evidence="1">
        <name>Zn(2+)</name>
        <dbReference type="ChEBI" id="CHEBI:29105"/>
    </cofactor>
</comment>
<feature type="compositionally biased region" description="Polar residues" evidence="9">
    <location>
        <begin position="1133"/>
        <end position="1142"/>
    </location>
</feature>
<evidence type="ECO:0000256" key="4">
    <source>
        <dbReference type="ARBA" id="ARBA00022694"/>
    </source>
</evidence>
<evidence type="ECO:0000256" key="7">
    <source>
        <dbReference type="ARBA" id="ARBA00022833"/>
    </source>
</evidence>
<dbReference type="GO" id="GO:0009507">
    <property type="term" value="C:chloroplast"/>
    <property type="evidence" value="ECO:0007669"/>
    <property type="project" value="TreeGrafter"/>
</dbReference>
<keyword evidence="5" id="KW-0479">Metal-binding</keyword>
<dbReference type="Pfam" id="PF00383">
    <property type="entry name" value="dCMP_cyt_deam_1"/>
    <property type="match status" value="1"/>
</dbReference>
<evidence type="ECO:0000256" key="1">
    <source>
        <dbReference type="ARBA" id="ARBA00001947"/>
    </source>
</evidence>
<feature type="compositionally biased region" description="Basic and acidic residues" evidence="9">
    <location>
        <begin position="655"/>
        <end position="664"/>
    </location>
</feature>
<dbReference type="CDD" id="cd01285">
    <property type="entry name" value="nucleoside_deaminase"/>
    <property type="match status" value="1"/>
</dbReference>
<feature type="region of interest" description="Disordered" evidence="9">
    <location>
        <begin position="1489"/>
        <end position="1511"/>
    </location>
</feature>
<keyword evidence="12" id="KW-1185">Reference proteome</keyword>
<dbReference type="GO" id="GO:0002100">
    <property type="term" value="P:tRNA wobble adenosine to inosine editing"/>
    <property type="evidence" value="ECO:0007669"/>
    <property type="project" value="InterPro"/>
</dbReference>
<feature type="compositionally biased region" description="Basic and acidic residues" evidence="9">
    <location>
        <begin position="480"/>
        <end position="490"/>
    </location>
</feature>
<dbReference type="SUPFAM" id="SSF53927">
    <property type="entry name" value="Cytidine deaminase-like"/>
    <property type="match status" value="1"/>
</dbReference>
<protein>
    <recommendedName>
        <fullName evidence="3">tRNA(adenine(34)) deaminase</fullName>
        <ecNumber evidence="3">3.5.4.33</ecNumber>
    </recommendedName>
</protein>
<comment type="catalytic activity">
    <reaction evidence="8">
        <text>adenosine(34) in tRNA + H2O + H(+) = inosine(34) in tRNA + NH4(+)</text>
        <dbReference type="Rhea" id="RHEA:43168"/>
        <dbReference type="Rhea" id="RHEA-COMP:10373"/>
        <dbReference type="Rhea" id="RHEA-COMP:10374"/>
        <dbReference type="ChEBI" id="CHEBI:15377"/>
        <dbReference type="ChEBI" id="CHEBI:15378"/>
        <dbReference type="ChEBI" id="CHEBI:28938"/>
        <dbReference type="ChEBI" id="CHEBI:74411"/>
        <dbReference type="ChEBI" id="CHEBI:82852"/>
        <dbReference type="EC" id="3.5.4.33"/>
    </reaction>
</comment>
<feature type="region of interest" description="Disordered" evidence="9">
    <location>
        <begin position="1016"/>
        <end position="1085"/>
    </location>
</feature>
<feature type="compositionally biased region" description="Polar residues" evidence="9">
    <location>
        <begin position="1161"/>
        <end position="1180"/>
    </location>
</feature>
<evidence type="ECO:0000256" key="6">
    <source>
        <dbReference type="ARBA" id="ARBA00022801"/>
    </source>
</evidence>
<feature type="region of interest" description="Disordered" evidence="9">
    <location>
        <begin position="637"/>
        <end position="699"/>
    </location>
</feature>
<keyword evidence="4" id="KW-0819">tRNA processing</keyword>
<name>A0AA88CU81_FICCA</name>
<proteinExistence type="inferred from homology"/>
<feature type="compositionally biased region" description="Basic and acidic residues" evidence="9">
    <location>
        <begin position="724"/>
        <end position="733"/>
    </location>
</feature>
<feature type="compositionally biased region" description="Basic and acidic residues" evidence="9">
    <location>
        <begin position="957"/>
        <end position="968"/>
    </location>
</feature>
<gene>
    <name evidence="11" type="ORF">TIFTF001_002786</name>
</gene>
<feature type="compositionally biased region" description="Basic and acidic residues" evidence="9">
    <location>
        <begin position="822"/>
        <end position="842"/>
    </location>
</feature>
<dbReference type="PANTHER" id="PTHR11079">
    <property type="entry name" value="CYTOSINE DEAMINASE FAMILY MEMBER"/>
    <property type="match status" value="1"/>
</dbReference>
<feature type="compositionally biased region" description="Low complexity" evidence="9">
    <location>
        <begin position="1198"/>
        <end position="1210"/>
    </location>
</feature>
<evidence type="ECO:0000256" key="2">
    <source>
        <dbReference type="ARBA" id="ARBA00011738"/>
    </source>
</evidence>
<feature type="region of interest" description="Disordered" evidence="9">
    <location>
        <begin position="790"/>
        <end position="888"/>
    </location>
</feature>
<dbReference type="EC" id="3.5.4.33" evidence="3"/>
<evidence type="ECO:0000256" key="5">
    <source>
        <dbReference type="ARBA" id="ARBA00022723"/>
    </source>
</evidence>